<dbReference type="Gene3D" id="3.30.70.20">
    <property type="match status" value="1"/>
</dbReference>
<dbReference type="InterPro" id="IPR052378">
    <property type="entry name" value="NosR_regulator"/>
</dbReference>
<keyword evidence="5" id="KW-0411">Iron-sulfur</keyword>
<keyword evidence="3" id="KW-0479">Metal-binding</keyword>
<evidence type="ECO:0000256" key="7">
    <source>
        <dbReference type="SAM" id="Phobius"/>
    </source>
</evidence>
<keyword evidence="7" id="KW-0812">Transmembrane</keyword>
<dbReference type="AlphaFoldDB" id="A0A1T4VJP1"/>
<evidence type="ECO:0000256" key="1">
    <source>
        <dbReference type="ARBA" id="ARBA00004236"/>
    </source>
</evidence>
<comment type="subcellular location">
    <subcellularLocation>
        <location evidence="1">Cell membrane</location>
    </subcellularLocation>
</comment>
<evidence type="ECO:0000256" key="6">
    <source>
        <dbReference type="ARBA" id="ARBA00023136"/>
    </source>
</evidence>
<keyword evidence="2" id="KW-1003">Cell membrane</keyword>
<feature type="domain" description="4Fe-4S ferredoxin-type" evidence="8">
    <location>
        <begin position="250"/>
        <end position="278"/>
    </location>
</feature>
<dbReference type="Pfam" id="PF13237">
    <property type="entry name" value="Fer4_10"/>
    <property type="match status" value="1"/>
</dbReference>
<feature type="transmembrane region" description="Helical" evidence="7">
    <location>
        <begin position="286"/>
        <end position="303"/>
    </location>
</feature>
<dbReference type="PANTHER" id="PTHR30224">
    <property type="entry name" value="ELECTRON TRANSPORT PROTEIN"/>
    <property type="match status" value="1"/>
</dbReference>
<evidence type="ECO:0000256" key="4">
    <source>
        <dbReference type="ARBA" id="ARBA00023004"/>
    </source>
</evidence>
<reference evidence="9 10" key="1">
    <citation type="submission" date="2017-02" db="EMBL/GenBank/DDBJ databases">
        <authorList>
            <person name="Peterson S.W."/>
        </authorList>
    </citation>
    <scope>NUCLEOTIDE SEQUENCE [LARGE SCALE GENOMIC DNA]</scope>
    <source>
        <strain evidence="9 10">DSM 18034</strain>
    </source>
</reference>
<organism evidence="9 10">
    <name type="scientific">Desulfobaculum bizertense DSM 18034</name>
    <dbReference type="NCBI Taxonomy" id="1121442"/>
    <lineage>
        <taxon>Bacteria</taxon>
        <taxon>Pseudomonadati</taxon>
        <taxon>Thermodesulfobacteriota</taxon>
        <taxon>Desulfovibrionia</taxon>
        <taxon>Desulfovibrionales</taxon>
        <taxon>Desulfovibrionaceae</taxon>
        <taxon>Desulfobaculum</taxon>
    </lineage>
</organism>
<dbReference type="STRING" id="1121442.SAMN02745702_00492"/>
<evidence type="ECO:0000259" key="8">
    <source>
        <dbReference type="PROSITE" id="PS51379"/>
    </source>
</evidence>
<dbReference type="Proteomes" id="UP000189733">
    <property type="component" value="Unassembled WGS sequence"/>
</dbReference>
<dbReference type="GO" id="GO:0005886">
    <property type="term" value="C:plasma membrane"/>
    <property type="evidence" value="ECO:0007669"/>
    <property type="project" value="UniProtKB-SubCell"/>
</dbReference>
<dbReference type="GO" id="GO:0051536">
    <property type="term" value="F:iron-sulfur cluster binding"/>
    <property type="evidence" value="ECO:0007669"/>
    <property type="project" value="UniProtKB-KW"/>
</dbReference>
<dbReference type="Pfam" id="PF12801">
    <property type="entry name" value="Fer4_5"/>
    <property type="match status" value="2"/>
</dbReference>
<dbReference type="InterPro" id="IPR017900">
    <property type="entry name" value="4Fe4S_Fe_S_CS"/>
</dbReference>
<accession>A0A1T4VJP1</accession>
<keyword evidence="4" id="KW-0408">Iron</keyword>
<protein>
    <submittedName>
        <fullName evidence="9">4Fe-4S binding domain-containing protein</fullName>
    </submittedName>
</protein>
<dbReference type="GO" id="GO:0046872">
    <property type="term" value="F:metal ion binding"/>
    <property type="evidence" value="ECO:0007669"/>
    <property type="project" value="UniProtKB-KW"/>
</dbReference>
<feature type="transmembrane region" description="Helical" evidence="7">
    <location>
        <begin position="76"/>
        <end position="94"/>
    </location>
</feature>
<evidence type="ECO:0000256" key="5">
    <source>
        <dbReference type="ARBA" id="ARBA00023014"/>
    </source>
</evidence>
<evidence type="ECO:0000256" key="3">
    <source>
        <dbReference type="ARBA" id="ARBA00022723"/>
    </source>
</evidence>
<evidence type="ECO:0000313" key="10">
    <source>
        <dbReference type="Proteomes" id="UP000189733"/>
    </source>
</evidence>
<dbReference type="InterPro" id="IPR017896">
    <property type="entry name" value="4Fe4S_Fe-S-bd"/>
</dbReference>
<evidence type="ECO:0000313" key="9">
    <source>
        <dbReference type="EMBL" id="SKA65194.1"/>
    </source>
</evidence>
<keyword evidence="7" id="KW-1133">Transmembrane helix</keyword>
<feature type="transmembrane region" description="Helical" evidence="7">
    <location>
        <begin position="12"/>
        <end position="32"/>
    </location>
</feature>
<keyword evidence="6 7" id="KW-0472">Membrane</keyword>
<keyword evidence="10" id="KW-1185">Reference proteome</keyword>
<evidence type="ECO:0000256" key="2">
    <source>
        <dbReference type="ARBA" id="ARBA00022475"/>
    </source>
</evidence>
<dbReference type="PROSITE" id="PS00198">
    <property type="entry name" value="4FE4S_FER_1"/>
    <property type="match status" value="1"/>
</dbReference>
<feature type="transmembrane region" description="Helical" evidence="7">
    <location>
        <begin position="180"/>
        <end position="201"/>
    </location>
</feature>
<feature type="transmembrane region" description="Helical" evidence="7">
    <location>
        <begin position="138"/>
        <end position="160"/>
    </location>
</feature>
<name>A0A1T4VJP1_9BACT</name>
<feature type="domain" description="4Fe-4S ferredoxin-type" evidence="8">
    <location>
        <begin position="221"/>
        <end position="249"/>
    </location>
</feature>
<gene>
    <name evidence="9" type="ORF">SAMN02745702_00492</name>
</gene>
<sequence>MNLSKITTPSRIRAIIQTVFAAYCMYIGWAFYRFVTSGLSSTGGAATRPSSVEAFLPISAFLAFKRYLATGQWDSIHPAGLTIFIAAIAIAFFARKGFCGYICPVGLIERTLAAVGKKLGLRREPPRWTHRGLSVFKYALLAFFGFTVLRMNVVSITAFLRSEYNLVADAKMMAFFLNPSGTALVVFGTLGALSIIVPYFWCRYLCPYGALLSIFSFWSPIAVTRDEKACINCGKCARVCPGHIEVDKKLRVNSPECIGCMQCVESCPAPNCLTTKVGKKWKISPLVPGILSVAILLGLYLWASNTGHWDSQIPGEMLKRYYMRVLGGM</sequence>
<dbReference type="RefSeq" id="WP_078683793.1">
    <property type="nucleotide sequence ID" value="NZ_FUYA01000001.1"/>
</dbReference>
<dbReference type="EMBL" id="FUYA01000001">
    <property type="protein sequence ID" value="SKA65194.1"/>
    <property type="molecule type" value="Genomic_DNA"/>
</dbReference>
<dbReference type="PANTHER" id="PTHR30224:SF4">
    <property type="entry name" value="ELECTRON TRANSPORT PROTEIN YCCM-RELATED"/>
    <property type="match status" value="1"/>
</dbReference>
<dbReference type="SUPFAM" id="SSF54862">
    <property type="entry name" value="4Fe-4S ferredoxins"/>
    <property type="match status" value="1"/>
</dbReference>
<proteinExistence type="predicted"/>
<dbReference type="OrthoDB" id="9784262at2"/>
<dbReference type="PROSITE" id="PS51379">
    <property type="entry name" value="4FE4S_FER_2"/>
    <property type="match status" value="2"/>
</dbReference>